<dbReference type="Proteomes" id="UP000224836">
    <property type="component" value="Segment"/>
</dbReference>
<dbReference type="GeneID" id="55601662"/>
<keyword evidence="2" id="KW-1185">Reference proteome</keyword>
<proteinExistence type="predicted"/>
<evidence type="ECO:0000313" key="2">
    <source>
        <dbReference type="Proteomes" id="UP000224836"/>
    </source>
</evidence>
<protein>
    <recommendedName>
        <fullName evidence="3">Tail protein</fullName>
    </recommendedName>
</protein>
<reference evidence="2" key="1">
    <citation type="submission" date="2016-10" db="EMBL/GenBank/DDBJ databases">
        <authorList>
            <person name="de Groot N.N."/>
        </authorList>
    </citation>
    <scope>NUCLEOTIDE SEQUENCE [LARGE SCALE GENOMIC DNA]</scope>
</reference>
<evidence type="ECO:0008006" key="3">
    <source>
        <dbReference type="Google" id="ProtNLM"/>
    </source>
</evidence>
<evidence type="ECO:0000313" key="1">
    <source>
        <dbReference type="EMBL" id="APC46507.1"/>
    </source>
</evidence>
<accession>A0A1L2JY62</accession>
<organism evidence="1 2">
    <name type="scientific">Aeribacillus phage AP45</name>
    <dbReference type="NCBI Taxonomy" id="1913112"/>
    <lineage>
        <taxon>Viruses</taxon>
        <taxon>Duplodnaviria</taxon>
        <taxon>Heunggongvirae</taxon>
        <taxon>Uroviricota</taxon>
        <taxon>Caudoviricetes</taxon>
        <taxon>Kamchatkavirus</taxon>
        <taxon>Kamchatkavirus AP45</taxon>
    </lineage>
</organism>
<dbReference type="NCBIfam" id="NF047561">
    <property type="entry name" value="orf58_phage_fam"/>
    <property type="match status" value="1"/>
</dbReference>
<sequence length="276" mass="31005">MMAMTMSKLFGRVIKVKTSGFTFTNDNLEIRFTVPFDDDPKPNISKIEIFNLSHDTINRIKRGATCTIEAGYRGDFGVIAAGKVTSVLTRREGVDKITTITVMEGDDYSRIKVTAKSATDKKSLKITFKKGTKASVIIKRLCSVLGIKLAYMKLPRNVTYKKGYTVTGLILNNLEEVVRDCGASMYYRRGQMVIRSIKEGTDERFILKEETGLIESPEPFEEEGVKGYKAKCLLQHRITTASIVEIQSKTAKGKYRARKGEHRADGNDFVTEFEVI</sequence>
<name>A0A1L2JY62_9CAUD</name>
<dbReference type="EMBL" id="KX965989">
    <property type="protein sequence ID" value="APC46507.1"/>
    <property type="molecule type" value="Genomic_DNA"/>
</dbReference>
<dbReference type="KEGG" id="vg:55601662"/>
<dbReference type="RefSeq" id="YP_009831971.1">
    <property type="nucleotide sequence ID" value="NC_048651.1"/>
</dbReference>